<sequence>MSDVNGAAAPPVANPAALGLVGFGLTTVLLSLINAGVLPAGGEGVVIPLALAYGGLIQIVAGLLEFRLGNTFGMTAFLSYGAFWWWFALLLLFAHSGLIDISGAGPTVGVALLLWGLLTFYLWIGTFRLSRILFAIFLTLWVTFLLLGLGAAQGSASLSHAGGWLGLLCGTLAIYGSFGIVTNATFGRTVIPLGETPILK</sequence>
<evidence type="ECO:0000313" key="8">
    <source>
        <dbReference type="Proteomes" id="UP000321249"/>
    </source>
</evidence>
<protein>
    <submittedName>
        <fullName evidence="7">Transcriptional regulator</fullName>
    </submittedName>
</protein>
<dbReference type="PANTHER" id="PTHR30178">
    <property type="entry name" value="INNER MEMBRANE PROTEIN YAAH"/>
    <property type="match status" value="1"/>
</dbReference>
<dbReference type="InterPro" id="IPR047623">
    <property type="entry name" value="SatP"/>
</dbReference>
<dbReference type="PANTHER" id="PTHR30178:SF3">
    <property type="entry name" value="SUCCINATE-ACETATE_PROTON SYMPORTER SATP"/>
    <property type="match status" value="1"/>
</dbReference>
<dbReference type="GO" id="GO:0015360">
    <property type="term" value="F:acetate:proton symporter activity"/>
    <property type="evidence" value="ECO:0007669"/>
    <property type="project" value="TreeGrafter"/>
</dbReference>
<reference evidence="7 8" key="1">
    <citation type="journal article" date="2015" name="J. Microbiol.">
        <title>Sphingosinicella ginsenosidimutans sp. nov., with ginsenoside converting activity.</title>
        <authorList>
            <person name="Kim J.K."/>
            <person name="Kang M.S."/>
            <person name="Park S.C."/>
            <person name="Kim K.M."/>
            <person name="Choi K."/>
            <person name="Yoon M.H."/>
            <person name="Im W.T."/>
        </authorList>
    </citation>
    <scope>NUCLEOTIDE SEQUENCE [LARGE SCALE GENOMIC DNA]</scope>
    <source>
        <strain evidence="7 8">BS-11</strain>
    </source>
</reference>
<evidence type="ECO:0000256" key="3">
    <source>
        <dbReference type="ARBA" id="ARBA00022692"/>
    </source>
</evidence>
<dbReference type="EMBL" id="VOQQ01000001">
    <property type="protein sequence ID" value="TXC64663.1"/>
    <property type="molecule type" value="Genomic_DNA"/>
</dbReference>
<proteinExistence type="inferred from homology"/>
<dbReference type="RefSeq" id="WP_147044086.1">
    <property type="nucleotide sequence ID" value="NZ_BAABIR010000001.1"/>
</dbReference>
<evidence type="ECO:0000256" key="5">
    <source>
        <dbReference type="ARBA" id="ARBA00023136"/>
    </source>
</evidence>
<dbReference type="GO" id="GO:0071422">
    <property type="term" value="P:succinate transmembrane transport"/>
    <property type="evidence" value="ECO:0007669"/>
    <property type="project" value="TreeGrafter"/>
</dbReference>
<feature type="transmembrane region" description="Helical" evidence="6">
    <location>
        <begin position="12"/>
        <end position="33"/>
    </location>
</feature>
<name>A0A5C6TW10_9SPHN</name>
<evidence type="ECO:0000256" key="1">
    <source>
        <dbReference type="ARBA" id="ARBA00004141"/>
    </source>
</evidence>
<comment type="similarity">
    <text evidence="2">Belongs to the acetate uptake transporter (AceTr) (TC 2.A.96) family.</text>
</comment>
<feature type="transmembrane region" description="Helical" evidence="6">
    <location>
        <begin position="164"/>
        <end position="186"/>
    </location>
</feature>
<keyword evidence="5 6" id="KW-0472">Membrane</keyword>
<dbReference type="Proteomes" id="UP000321249">
    <property type="component" value="Unassembled WGS sequence"/>
</dbReference>
<evidence type="ECO:0000256" key="2">
    <source>
        <dbReference type="ARBA" id="ARBA00005587"/>
    </source>
</evidence>
<dbReference type="Pfam" id="PF01184">
    <property type="entry name" value="Gpr1_Fun34_YaaH"/>
    <property type="match status" value="1"/>
</dbReference>
<dbReference type="NCBIfam" id="NF038013">
    <property type="entry name" value="AceTr_1"/>
    <property type="match status" value="1"/>
</dbReference>
<comment type="subcellular location">
    <subcellularLocation>
        <location evidence="1">Membrane</location>
        <topology evidence="1">Multi-pass membrane protein</topology>
    </subcellularLocation>
</comment>
<evidence type="ECO:0000313" key="7">
    <source>
        <dbReference type="EMBL" id="TXC64663.1"/>
    </source>
</evidence>
<accession>A0A5C6TW10</accession>
<organism evidence="7 8">
    <name type="scientific">Allosphingosinicella ginsenosidimutans</name>
    <dbReference type="NCBI Taxonomy" id="1176539"/>
    <lineage>
        <taxon>Bacteria</taxon>
        <taxon>Pseudomonadati</taxon>
        <taxon>Pseudomonadota</taxon>
        <taxon>Alphaproteobacteria</taxon>
        <taxon>Sphingomonadales</taxon>
        <taxon>Sphingomonadaceae</taxon>
        <taxon>Allosphingosinicella</taxon>
    </lineage>
</organism>
<keyword evidence="3 6" id="KW-0812">Transmembrane</keyword>
<gene>
    <name evidence="7" type="ORF">FRZ32_14010</name>
</gene>
<feature type="transmembrane region" description="Helical" evidence="6">
    <location>
        <begin position="45"/>
        <end position="64"/>
    </location>
</feature>
<feature type="transmembrane region" description="Helical" evidence="6">
    <location>
        <begin position="76"/>
        <end position="98"/>
    </location>
</feature>
<dbReference type="InterPro" id="IPR000791">
    <property type="entry name" value="Gpr1/Fun34/SatP-like"/>
</dbReference>
<dbReference type="GO" id="GO:0005886">
    <property type="term" value="C:plasma membrane"/>
    <property type="evidence" value="ECO:0007669"/>
    <property type="project" value="TreeGrafter"/>
</dbReference>
<evidence type="ECO:0000256" key="4">
    <source>
        <dbReference type="ARBA" id="ARBA00022989"/>
    </source>
</evidence>
<evidence type="ECO:0000256" key="6">
    <source>
        <dbReference type="SAM" id="Phobius"/>
    </source>
</evidence>
<dbReference type="AlphaFoldDB" id="A0A5C6TW10"/>
<comment type="caution">
    <text evidence="7">The sequence shown here is derived from an EMBL/GenBank/DDBJ whole genome shotgun (WGS) entry which is preliminary data.</text>
</comment>
<keyword evidence="8" id="KW-1185">Reference proteome</keyword>
<feature type="transmembrane region" description="Helical" evidence="6">
    <location>
        <begin position="132"/>
        <end position="152"/>
    </location>
</feature>
<feature type="transmembrane region" description="Helical" evidence="6">
    <location>
        <begin position="104"/>
        <end position="125"/>
    </location>
</feature>
<dbReference type="OrthoDB" id="9787939at2"/>
<keyword evidence="4 6" id="KW-1133">Transmembrane helix</keyword>